<dbReference type="InterPro" id="IPR035093">
    <property type="entry name" value="RelE/ParE_toxin_dom_sf"/>
</dbReference>
<accession>A0A7G9LPE8</accession>
<dbReference type="Pfam" id="PF05016">
    <property type="entry name" value="ParE_toxin"/>
    <property type="match status" value="1"/>
</dbReference>
<protein>
    <submittedName>
        <fullName evidence="2">Type II toxin-antitoxin system RelE/ParE family toxin</fullName>
    </submittedName>
</protein>
<sequence length="96" mass="11458">MQIIKDELFKENLQVVLKYIAQDSKAKASKFNKQLSVQVNKLGNMPFKFRQSNYYDDNNIRDLIFKGYTIPYLVDKEKELIVVLDIFKYSFRKIVK</sequence>
<gene>
    <name evidence="2" type="ORF">HOO34_01815</name>
</gene>
<name>A0A7G9LPE8_9BACT</name>
<evidence type="ECO:0000256" key="1">
    <source>
        <dbReference type="ARBA" id="ARBA00022649"/>
    </source>
</evidence>
<dbReference type="Gene3D" id="3.30.2310.20">
    <property type="entry name" value="RelE-like"/>
    <property type="match status" value="1"/>
</dbReference>
<evidence type="ECO:0000313" key="2">
    <source>
        <dbReference type="EMBL" id="QNM90497.1"/>
    </source>
</evidence>
<evidence type="ECO:0000313" key="3">
    <source>
        <dbReference type="Proteomes" id="UP000515842"/>
    </source>
</evidence>
<dbReference type="RefSeq" id="WP_187474752.1">
    <property type="nucleotide sequence ID" value="NZ_CP060693.1"/>
</dbReference>
<dbReference type="AlphaFoldDB" id="A0A7G9LPE8"/>
<dbReference type="EMBL" id="CP060693">
    <property type="protein sequence ID" value="QNM90497.1"/>
    <property type="molecule type" value="Genomic_DNA"/>
</dbReference>
<proteinExistence type="predicted"/>
<organism evidence="2 3">
    <name type="scientific">Aliarcobacter cryaerophilus</name>
    <dbReference type="NCBI Taxonomy" id="28198"/>
    <lineage>
        <taxon>Bacteria</taxon>
        <taxon>Pseudomonadati</taxon>
        <taxon>Campylobacterota</taxon>
        <taxon>Epsilonproteobacteria</taxon>
        <taxon>Campylobacterales</taxon>
        <taxon>Arcobacteraceae</taxon>
        <taxon>Aliarcobacter</taxon>
    </lineage>
</organism>
<keyword evidence="1" id="KW-1277">Toxin-antitoxin system</keyword>
<reference evidence="2 3" key="1">
    <citation type="journal article" date="2020" name="Front. Microbiol.">
        <title>Genomic Analysis and Antimicrobial Resistance of Aliarcobacter cryaerophilus Strains From German Water Poultry.</title>
        <authorList>
            <person name="Muller E."/>
            <person name="Hotzel H."/>
            <person name="Ahlers C."/>
            <person name="Hanel I."/>
            <person name="Tomaso H."/>
            <person name="Abdel-Glil M.Y."/>
        </authorList>
    </citation>
    <scope>NUCLEOTIDE SEQUENCE [LARGE SCALE GENOMIC DNA]</scope>
    <source>
        <strain evidence="2 3">16CS1285-4</strain>
    </source>
</reference>
<dbReference type="Proteomes" id="UP000515842">
    <property type="component" value="Chromosome"/>
</dbReference>
<dbReference type="InterPro" id="IPR007712">
    <property type="entry name" value="RelE/ParE_toxin"/>
</dbReference>